<gene>
    <name evidence="8" type="ORF">HEB94_002389</name>
</gene>
<evidence type="ECO:0000256" key="5">
    <source>
        <dbReference type="PROSITE-ProRule" id="PRU01091"/>
    </source>
</evidence>
<evidence type="ECO:0000259" key="7">
    <source>
        <dbReference type="PROSITE" id="PS51755"/>
    </source>
</evidence>
<dbReference type="RefSeq" id="WP_192749865.1">
    <property type="nucleotide sequence ID" value="NZ_BAABJL010000186.1"/>
</dbReference>
<dbReference type="SUPFAM" id="SSF52540">
    <property type="entry name" value="P-loop containing nucleoside triphosphate hydrolases"/>
    <property type="match status" value="1"/>
</dbReference>
<dbReference type="InterPro" id="IPR041664">
    <property type="entry name" value="AAA_16"/>
</dbReference>
<dbReference type="Gene3D" id="1.10.10.10">
    <property type="entry name" value="Winged helix-like DNA-binding domain superfamily/Winged helix DNA-binding domain"/>
    <property type="match status" value="1"/>
</dbReference>
<dbReference type="SMART" id="SM00862">
    <property type="entry name" value="Trans_reg_C"/>
    <property type="match status" value="1"/>
</dbReference>
<proteinExistence type="inferred from homology"/>
<dbReference type="FunFam" id="1.25.40.10:FF:000222">
    <property type="entry name" value="SARP family transcriptional regulator"/>
    <property type="match status" value="1"/>
</dbReference>
<evidence type="ECO:0000256" key="1">
    <source>
        <dbReference type="ARBA" id="ARBA00005820"/>
    </source>
</evidence>
<dbReference type="Gene3D" id="3.40.50.300">
    <property type="entry name" value="P-loop containing nucleotide triphosphate hydrolases"/>
    <property type="match status" value="1"/>
</dbReference>
<dbReference type="PANTHER" id="PTHR47691:SF3">
    <property type="entry name" value="HTH-TYPE TRANSCRIPTIONAL REGULATOR RV0890C-RELATED"/>
    <property type="match status" value="1"/>
</dbReference>
<dbReference type="GO" id="GO:0003677">
    <property type="term" value="F:DNA binding"/>
    <property type="evidence" value="ECO:0007669"/>
    <property type="project" value="UniProtKB-UniRule"/>
</dbReference>
<evidence type="ECO:0000313" key="9">
    <source>
        <dbReference type="Proteomes" id="UP000638648"/>
    </source>
</evidence>
<dbReference type="Pfam" id="PF25872">
    <property type="entry name" value="HTH_77"/>
    <property type="match status" value="1"/>
</dbReference>
<dbReference type="EMBL" id="JADBEM010000001">
    <property type="protein sequence ID" value="MBE1605541.1"/>
    <property type="molecule type" value="Genomic_DNA"/>
</dbReference>
<evidence type="ECO:0000256" key="3">
    <source>
        <dbReference type="ARBA" id="ARBA00023125"/>
    </source>
</evidence>
<comment type="similarity">
    <text evidence="1">Belongs to the AfsR/DnrI/RedD regulatory family.</text>
</comment>
<sequence>MRVRVLGPLELRDEQGRSVEVGGSRLRALLIRLALQAHAVVTVEALIDGLWGDEAPSGAVNALQSLVSRLRRALPSDGSVQVQSHPSGYRLLVDPDQVDVHRFERLAADGRATLAAGRPEEASAVLHEAEALWRGPALADATDAPFAEAAGVRLDGLRLAATEDRLEADLACGRQAEVLPVLERLAAAHPLRERLQGQLMRALYAAGRQADALVAYERVRTALADQLGVDPGTELAEVHLALLRQDPDLRPAVLAAASQEPRSNLRTPLTSFVGREAELRSLGKILAEERLVTVVGPGGAGKTRLASELAGGSESRRTHETWFVELAAIADPAQVPQAVLSAVGVRDVALLETNQLESPSLRDPITRLVETFGSRKTLLILDNCEHLVAAAADLADQLLGACPELRVLATSRELLGVPGERLYPIPPLGLPPDPSGEGEPAPDPHVGAPASGPTCFDPSAALAYPAVRLFADRAVAVRPDFKVSAENVDAVVEICRRLDGLPLAIELAAARLRSLSVTQIADRLDDRFRLLTAGRRTVLPRHQTLRAVVEWSWDLLEEPERVLLRRLSVFHGGATLELAEEICSDDQLPREGVLDVLAALVDKSLVEAVVDDAGEARYRLLETVRAYGQERIAEAGERVAVMTAHARCFTRYAETASVQLRGPNQLVWLARLRAEHQNVVAAIRTSVEIQSADLAVRLVAAFSWFWFLQGHRSESASWTRVALAVPGESPPAQRALVMMLAGMGSFALGEYEEGGKLLGEAGSLAQAEGTRIRQDYPDLALLEAMTPAFRNDPAAARERLAEIFPTLTPWAQAVAMMFRGHIEENAGNAEGHEKDIAGALERFAVVGDRWGRAAALRSLSGIRSLAGDHAAAIAAQEEALTLVQELGSQDDVPQMLTHIASERARSGDLDGARADLDRAQAMVDQGRAPEMSAWVQLGRSEVAARSGDLREARRLLDLAQDAVQFARPPQLRALLLAVVASAAVADNDPQAARTALTEAIRIGPTTQDMPILALIVQSLAGLVLTEGDPERAAVLNGAATALRGAPDRSGSDVVVRTEARAREALGDPAYEEAYARGLALSRDEAVALLREFAEPES</sequence>
<organism evidence="8 9">
    <name type="scientific">Actinopolymorpha pittospori</name>
    <dbReference type="NCBI Taxonomy" id="648752"/>
    <lineage>
        <taxon>Bacteria</taxon>
        <taxon>Bacillati</taxon>
        <taxon>Actinomycetota</taxon>
        <taxon>Actinomycetes</taxon>
        <taxon>Propionibacteriales</taxon>
        <taxon>Actinopolymorphaceae</taxon>
        <taxon>Actinopolymorpha</taxon>
    </lineage>
</organism>
<feature type="domain" description="OmpR/PhoB-type" evidence="7">
    <location>
        <begin position="1"/>
        <end position="93"/>
    </location>
</feature>
<dbReference type="SMART" id="SM01043">
    <property type="entry name" value="BTAD"/>
    <property type="match status" value="1"/>
</dbReference>
<dbReference type="PRINTS" id="PR00364">
    <property type="entry name" value="DISEASERSIST"/>
</dbReference>
<dbReference type="InterPro" id="IPR036388">
    <property type="entry name" value="WH-like_DNA-bd_sf"/>
</dbReference>
<dbReference type="Gene3D" id="1.25.40.10">
    <property type="entry name" value="Tetratricopeptide repeat domain"/>
    <property type="match status" value="2"/>
</dbReference>
<dbReference type="InterPro" id="IPR001867">
    <property type="entry name" value="OmpR/PhoB-type_DNA-bd"/>
</dbReference>
<keyword evidence="9" id="KW-1185">Reference proteome</keyword>
<dbReference type="InterPro" id="IPR005158">
    <property type="entry name" value="BTAD"/>
</dbReference>
<protein>
    <submittedName>
        <fullName evidence="8">ATPase/DNA-binding SARP family transcriptional activator</fullName>
    </submittedName>
</protein>
<dbReference type="InterPro" id="IPR016032">
    <property type="entry name" value="Sig_transdc_resp-reg_C-effctor"/>
</dbReference>
<keyword evidence="3 5" id="KW-0238">DNA-binding</keyword>
<dbReference type="PANTHER" id="PTHR47691">
    <property type="entry name" value="REGULATOR-RELATED"/>
    <property type="match status" value="1"/>
</dbReference>
<dbReference type="GO" id="GO:0000160">
    <property type="term" value="P:phosphorelay signal transduction system"/>
    <property type="evidence" value="ECO:0007669"/>
    <property type="project" value="InterPro"/>
</dbReference>
<keyword evidence="4" id="KW-0804">Transcription</keyword>
<reference evidence="8" key="1">
    <citation type="submission" date="2020-10" db="EMBL/GenBank/DDBJ databases">
        <title>Sequencing the genomes of 1000 actinobacteria strains.</title>
        <authorList>
            <person name="Klenk H.-P."/>
        </authorList>
    </citation>
    <scope>NUCLEOTIDE SEQUENCE</scope>
    <source>
        <strain evidence="8">DSM 45354</strain>
    </source>
</reference>
<keyword evidence="2" id="KW-0805">Transcription regulation</keyword>
<comment type="caution">
    <text evidence="8">The sequence shown here is derived from an EMBL/GenBank/DDBJ whole genome shotgun (WGS) entry which is preliminary data.</text>
</comment>
<evidence type="ECO:0000256" key="2">
    <source>
        <dbReference type="ARBA" id="ARBA00023015"/>
    </source>
</evidence>
<dbReference type="SUPFAM" id="SSF46894">
    <property type="entry name" value="C-terminal effector domain of the bipartite response regulators"/>
    <property type="match status" value="1"/>
</dbReference>
<dbReference type="SUPFAM" id="SSF48452">
    <property type="entry name" value="TPR-like"/>
    <property type="match status" value="2"/>
</dbReference>
<dbReference type="InterPro" id="IPR011990">
    <property type="entry name" value="TPR-like_helical_dom_sf"/>
</dbReference>
<dbReference type="AlphaFoldDB" id="A0A927MRI0"/>
<dbReference type="InterPro" id="IPR058852">
    <property type="entry name" value="HTH_77"/>
</dbReference>
<feature type="region of interest" description="Disordered" evidence="6">
    <location>
        <begin position="426"/>
        <end position="452"/>
    </location>
</feature>
<dbReference type="InterPro" id="IPR027417">
    <property type="entry name" value="P-loop_NTPase"/>
</dbReference>
<evidence type="ECO:0000256" key="6">
    <source>
        <dbReference type="SAM" id="MobiDB-lite"/>
    </source>
</evidence>
<dbReference type="CDD" id="cd15831">
    <property type="entry name" value="BTAD"/>
    <property type="match status" value="1"/>
</dbReference>
<evidence type="ECO:0000313" key="8">
    <source>
        <dbReference type="EMBL" id="MBE1605541.1"/>
    </source>
</evidence>
<dbReference type="GO" id="GO:0006355">
    <property type="term" value="P:regulation of DNA-templated transcription"/>
    <property type="evidence" value="ECO:0007669"/>
    <property type="project" value="InterPro"/>
</dbReference>
<accession>A0A927MRI0</accession>
<evidence type="ECO:0000256" key="4">
    <source>
        <dbReference type="ARBA" id="ARBA00023163"/>
    </source>
</evidence>
<feature type="DNA-binding region" description="OmpR/PhoB-type" evidence="5">
    <location>
        <begin position="1"/>
        <end position="93"/>
    </location>
</feature>
<dbReference type="PROSITE" id="PS51755">
    <property type="entry name" value="OMPR_PHOB"/>
    <property type="match status" value="1"/>
</dbReference>
<dbReference type="Proteomes" id="UP000638648">
    <property type="component" value="Unassembled WGS sequence"/>
</dbReference>
<name>A0A927MRI0_9ACTN</name>
<dbReference type="Pfam" id="PF03704">
    <property type="entry name" value="BTAD"/>
    <property type="match status" value="1"/>
</dbReference>
<dbReference type="Pfam" id="PF13191">
    <property type="entry name" value="AAA_16"/>
    <property type="match status" value="1"/>
</dbReference>
<dbReference type="Pfam" id="PF00486">
    <property type="entry name" value="Trans_reg_C"/>
    <property type="match status" value="1"/>
</dbReference>